<dbReference type="EC" id="2.7.13.3" evidence="2"/>
<keyword evidence="7" id="KW-0902">Two-component regulatory system</keyword>
<proteinExistence type="predicted"/>
<dbReference type="InterPro" id="IPR004358">
    <property type="entry name" value="Sig_transdc_His_kin-like_C"/>
</dbReference>
<comment type="catalytic activity">
    <reaction evidence="1">
        <text>ATP + protein L-histidine = ADP + protein N-phospho-L-histidine.</text>
        <dbReference type="EC" id="2.7.13.3"/>
    </reaction>
</comment>
<dbReference type="SUPFAM" id="SSF55874">
    <property type="entry name" value="ATPase domain of HSP90 chaperone/DNA topoisomerase II/histidine kinase"/>
    <property type="match status" value="1"/>
</dbReference>
<evidence type="ECO:0000259" key="9">
    <source>
        <dbReference type="PROSITE" id="PS50109"/>
    </source>
</evidence>
<dbReference type="GO" id="GO:0000160">
    <property type="term" value="P:phosphorelay signal transduction system"/>
    <property type="evidence" value="ECO:0007669"/>
    <property type="project" value="UniProtKB-KW"/>
</dbReference>
<dbReference type="Pfam" id="PF00072">
    <property type="entry name" value="Response_reg"/>
    <property type="match status" value="1"/>
</dbReference>
<dbReference type="PANTHER" id="PTHR43065">
    <property type="entry name" value="SENSOR HISTIDINE KINASE"/>
    <property type="match status" value="1"/>
</dbReference>
<evidence type="ECO:0000256" key="6">
    <source>
        <dbReference type="ARBA" id="ARBA00022840"/>
    </source>
</evidence>
<dbReference type="Pfam" id="PF02518">
    <property type="entry name" value="HATPase_c"/>
    <property type="match status" value="1"/>
</dbReference>
<evidence type="ECO:0000256" key="1">
    <source>
        <dbReference type="ARBA" id="ARBA00000085"/>
    </source>
</evidence>
<comment type="caution">
    <text evidence="11">The sequence shown here is derived from an EMBL/GenBank/DDBJ whole genome shotgun (WGS) entry which is preliminary data.</text>
</comment>
<evidence type="ECO:0000256" key="4">
    <source>
        <dbReference type="ARBA" id="ARBA00022741"/>
    </source>
</evidence>
<feature type="domain" description="Response regulatory" evidence="10">
    <location>
        <begin position="149"/>
        <end position="259"/>
    </location>
</feature>
<dbReference type="InterPro" id="IPR011006">
    <property type="entry name" value="CheY-like_superfamily"/>
</dbReference>
<keyword evidence="6" id="KW-0067">ATP-binding</keyword>
<evidence type="ECO:0000259" key="10">
    <source>
        <dbReference type="PROSITE" id="PS50110"/>
    </source>
</evidence>
<dbReference type="InterPro" id="IPR036890">
    <property type="entry name" value="HATPase_C_sf"/>
</dbReference>
<dbReference type="Gene3D" id="3.40.50.2300">
    <property type="match status" value="1"/>
</dbReference>
<dbReference type="SMART" id="SM00387">
    <property type="entry name" value="HATPase_c"/>
    <property type="match status" value="1"/>
</dbReference>
<dbReference type="GO" id="GO:0005524">
    <property type="term" value="F:ATP binding"/>
    <property type="evidence" value="ECO:0007669"/>
    <property type="project" value="UniProtKB-KW"/>
</dbReference>
<dbReference type="PROSITE" id="PS50109">
    <property type="entry name" value="HIS_KIN"/>
    <property type="match status" value="1"/>
</dbReference>
<dbReference type="InterPro" id="IPR003594">
    <property type="entry name" value="HATPase_dom"/>
</dbReference>
<protein>
    <recommendedName>
        <fullName evidence="2">histidine kinase</fullName>
        <ecNumber evidence="2">2.7.13.3</ecNumber>
    </recommendedName>
</protein>
<evidence type="ECO:0000256" key="8">
    <source>
        <dbReference type="PROSITE-ProRule" id="PRU00169"/>
    </source>
</evidence>
<keyword evidence="4" id="KW-0547">Nucleotide-binding</keyword>
<dbReference type="EMBL" id="JACIJF010000015">
    <property type="protein sequence ID" value="MBB5712295.1"/>
    <property type="molecule type" value="Genomic_DNA"/>
</dbReference>
<keyword evidence="3" id="KW-0808">Transferase</keyword>
<dbReference type="AlphaFoldDB" id="A0A840YIM1"/>
<dbReference type="PRINTS" id="PR00344">
    <property type="entry name" value="BCTRLSENSOR"/>
</dbReference>
<reference evidence="11 12" key="1">
    <citation type="submission" date="2020-08" db="EMBL/GenBank/DDBJ databases">
        <title>Genomic Encyclopedia of Type Strains, Phase IV (KMG-IV): sequencing the most valuable type-strain genomes for metagenomic binning, comparative biology and taxonomic classification.</title>
        <authorList>
            <person name="Goeker M."/>
        </authorList>
    </citation>
    <scope>NUCLEOTIDE SEQUENCE [LARGE SCALE GENOMIC DNA]</scope>
    <source>
        <strain evidence="11 12">DSM 26736</strain>
    </source>
</reference>
<evidence type="ECO:0000256" key="5">
    <source>
        <dbReference type="ARBA" id="ARBA00022777"/>
    </source>
</evidence>
<feature type="modified residue" description="4-aspartylphosphate" evidence="8">
    <location>
        <position position="199"/>
    </location>
</feature>
<feature type="domain" description="Histidine kinase" evidence="9">
    <location>
        <begin position="1"/>
        <end position="129"/>
    </location>
</feature>
<accession>A0A840YIM1</accession>
<evidence type="ECO:0000256" key="7">
    <source>
        <dbReference type="ARBA" id="ARBA00023012"/>
    </source>
</evidence>
<evidence type="ECO:0000313" key="11">
    <source>
        <dbReference type="EMBL" id="MBB5712295.1"/>
    </source>
</evidence>
<dbReference type="InterPro" id="IPR001789">
    <property type="entry name" value="Sig_transdc_resp-reg_receiver"/>
</dbReference>
<evidence type="ECO:0000256" key="2">
    <source>
        <dbReference type="ARBA" id="ARBA00012438"/>
    </source>
</evidence>
<dbReference type="SMART" id="SM00448">
    <property type="entry name" value="REC"/>
    <property type="match status" value="1"/>
</dbReference>
<keyword evidence="5" id="KW-0418">Kinase</keyword>
<dbReference type="PANTHER" id="PTHR43065:SF46">
    <property type="entry name" value="C4-DICARBOXYLATE TRANSPORT SENSOR PROTEIN DCTB"/>
    <property type="match status" value="1"/>
</dbReference>
<keyword evidence="12" id="KW-1185">Reference proteome</keyword>
<keyword evidence="8" id="KW-0597">Phosphoprotein</keyword>
<sequence>MPTDLPAAVADANQLEMALLNLTVNARDAMPDGGNLTIALAADNLEHDHGGLRRGRYLRLCVHDTGIGMDAATRAHATEPFFSTKGIGRGTGLGLSMVHGLAAQLGGALTIESEPGEGTTIKIWLPVAEAGSRNPAQATDPEVGPGSGTVLLVDDEALVRASTAEMLTELGYFVIEVESAREALRRLDEEVSVDILVTDHLMPGMTGTALIATVRKRRPNLPALLVSGYADVDGTGPELERLTKPFRQAELSAAVAKLLLASDA</sequence>
<name>A0A840YIM1_9SPHN</name>
<organism evidence="11 12">
    <name type="scientific">Sphingomonas xinjiangensis</name>
    <dbReference type="NCBI Taxonomy" id="643568"/>
    <lineage>
        <taxon>Bacteria</taxon>
        <taxon>Pseudomonadati</taxon>
        <taxon>Pseudomonadota</taxon>
        <taxon>Alphaproteobacteria</taxon>
        <taxon>Sphingomonadales</taxon>
        <taxon>Sphingomonadaceae</taxon>
        <taxon>Sphingomonas</taxon>
    </lineage>
</organism>
<dbReference type="GO" id="GO:0004673">
    <property type="term" value="F:protein histidine kinase activity"/>
    <property type="evidence" value="ECO:0007669"/>
    <property type="project" value="UniProtKB-EC"/>
</dbReference>
<dbReference type="PROSITE" id="PS50110">
    <property type="entry name" value="RESPONSE_REGULATORY"/>
    <property type="match status" value="1"/>
</dbReference>
<dbReference type="SUPFAM" id="SSF52172">
    <property type="entry name" value="CheY-like"/>
    <property type="match status" value="1"/>
</dbReference>
<evidence type="ECO:0000313" key="12">
    <source>
        <dbReference type="Proteomes" id="UP000527143"/>
    </source>
</evidence>
<dbReference type="Gene3D" id="3.30.565.10">
    <property type="entry name" value="Histidine kinase-like ATPase, C-terminal domain"/>
    <property type="match status" value="1"/>
</dbReference>
<dbReference type="Proteomes" id="UP000527143">
    <property type="component" value="Unassembled WGS sequence"/>
</dbReference>
<evidence type="ECO:0000256" key="3">
    <source>
        <dbReference type="ARBA" id="ARBA00022679"/>
    </source>
</evidence>
<dbReference type="InterPro" id="IPR005467">
    <property type="entry name" value="His_kinase_dom"/>
</dbReference>
<gene>
    <name evidence="11" type="ORF">FHT02_003553</name>
</gene>